<dbReference type="EMBL" id="RKMH01000014">
    <property type="protein sequence ID" value="RPA57793.1"/>
    <property type="molecule type" value="Genomic_DNA"/>
</dbReference>
<dbReference type="InterPro" id="IPR036761">
    <property type="entry name" value="TTHA0802/YceI-like_sf"/>
</dbReference>
<evidence type="ECO:0000259" key="2">
    <source>
        <dbReference type="SMART" id="SM00867"/>
    </source>
</evidence>
<comment type="caution">
    <text evidence="3">The sequence shown here is derived from an EMBL/GenBank/DDBJ whole genome shotgun (WGS) entry which is preliminary data.</text>
</comment>
<organism evidence="3 4">
    <name type="scientific">Gordonia oryzae</name>
    <dbReference type="NCBI Taxonomy" id="2487349"/>
    <lineage>
        <taxon>Bacteria</taxon>
        <taxon>Bacillati</taxon>
        <taxon>Actinomycetota</taxon>
        <taxon>Actinomycetes</taxon>
        <taxon>Mycobacteriales</taxon>
        <taxon>Gordoniaceae</taxon>
        <taxon>Gordonia</taxon>
    </lineage>
</organism>
<dbReference type="RefSeq" id="WP_123932145.1">
    <property type="nucleotide sequence ID" value="NZ_JBPSDP010000015.1"/>
</dbReference>
<evidence type="ECO:0000256" key="1">
    <source>
        <dbReference type="ARBA" id="ARBA00008812"/>
    </source>
</evidence>
<keyword evidence="4" id="KW-1185">Reference proteome</keyword>
<dbReference type="SMART" id="SM00867">
    <property type="entry name" value="YceI"/>
    <property type="match status" value="1"/>
</dbReference>
<evidence type="ECO:0000313" key="4">
    <source>
        <dbReference type="Proteomes" id="UP000267536"/>
    </source>
</evidence>
<dbReference type="Pfam" id="PF04264">
    <property type="entry name" value="YceI"/>
    <property type="match status" value="1"/>
</dbReference>
<dbReference type="InterPro" id="IPR007372">
    <property type="entry name" value="Lipid/polyisoprenoid-bd_YceI"/>
</dbReference>
<comment type="similarity">
    <text evidence="1">Belongs to the UPF0312 family.</text>
</comment>
<sequence length="181" mass="19506">MVSTTWELSAADGTVTVRTDVTGPAARTGHRLTIEMTEWTAQVRWAGAEPDSLTTRVVVDSLQVRSGEGGVTPMSGPERAVARANALKSLKAGRFREIEYESSSIIKSDNGYRVEGAVRILGRSRSCPLELTVTDASGRWHLTTKTALVQTEFGVKPCTLMMGALKVADEVTVTVEVDRPA</sequence>
<dbReference type="AlphaFoldDB" id="A0A3N4G4G3"/>
<dbReference type="OrthoDB" id="3724977at2"/>
<dbReference type="SUPFAM" id="SSF101874">
    <property type="entry name" value="YceI-like"/>
    <property type="match status" value="1"/>
</dbReference>
<accession>A0A3N4G4G3</accession>
<dbReference type="Proteomes" id="UP000267536">
    <property type="component" value="Unassembled WGS sequence"/>
</dbReference>
<protein>
    <submittedName>
        <fullName evidence="3">YceI family protein</fullName>
    </submittedName>
</protein>
<proteinExistence type="inferred from homology"/>
<gene>
    <name evidence="3" type="ORF">EF294_17065</name>
</gene>
<evidence type="ECO:0000313" key="3">
    <source>
        <dbReference type="EMBL" id="RPA57793.1"/>
    </source>
</evidence>
<reference evidence="3 4" key="1">
    <citation type="submission" date="2018-11" db="EMBL/GenBank/DDBJ databases">
        <title>Draft genome sequence of Gordonia sp. RS15-1S isolated from rice stems.</title>
        <authorList>
            <person name="Muangham S."/>
        </authorList>
    </citation>
    <scope>NUCLEOTIDE SEQUENCE [LARGE SCALE GENOMIC DNA]</scope>
    <source>
        <strain evidence="3 4">RS15-1S</strain>
    </source>
</reference>
<name>A0A3N4G4G3_9ACTN</name>
<dbReference type="Gene3D" id="2.40.128.110">
    <property type="entry name" value="Lipid/polyisoprenoid-binding, YceI-like"/>
    <property type="match status" value="1"/>
</dbReference>
<feature type="domain" description="Lipid/polyisoprenoid-binding YceI-like" evidence="2">
    <location>
        <begin position="5"/>
        <end position="180"/>
    </location>
</feature>